<accession>A0A1R4HCE5</accession>
<name>A0A1R4HCE5_9GAMM</name>
<evidence type="ECO:0000313" key="2">
    <source>
        <dbReference type="Proteomes" id="UP000195442"/>
    </source>
</evidence>
<organism evidence="1 2">
    <name type="scientific">Crenothrix polyspora</name>
    <dbReference type="NCBI Taxonomy" id="360316"/>
    <lineage>
        <taxon>Bacteria</taxon>
        <taxon>Pseudomonadati</taxon>
        <taxon>Pseudomonadota</taxon>
        <taxon>Gammaproteobacteria</taxon>
        <taxon>Methylococcales</taxon>
        <taxon>Crenotrichaceae</taxon>
        <taxon>Crenothrix</taxon>
    </lineage>
</organism>
<dbReference type="EMBL" id="FUKJ01000301">
    <property type="protein sequence ID" value="SJM93915.1"/>
    <property type="molecule type" value="Genomic_DNA"/>
</dbReference>
<reference evidence="2" key="1">
    <citation type="submission" date="2017-02" db="EMBL/GenBank/DDBJ databases">
        <authorList>
            <person name="Daims H."/>
        </authorList>
    </citation>
    <scope>NUCLEOTIDE SEQUENCE [LARGE SCALE GENOMIC DNA]</scope>
</reference>
<protein>
    <submittedName>
        <fullName evidence="1">Uncharacterized protein</fullName>
    </submittedName>
</protein>
<sequence length="90" mass="10076">MINLSTQPTASIPYKEWVEIKNSHPVMIKSSTSYEQSNQVLLIQGKYVNDGSHLMVAISPASIEKKLAIRELNAQLEGRTIKSQTFCNIL</sequence>
<proteinExistence type="predicted"/>
<dbReference type="RefSeq" id="WP_087147579.1">
    <property type="nucleotide sequence ID" value="NZ_FUKJ01000301.1"/>
</dbReference>
<evidence type="ECO:0000313" key="1">
    <source>
        <dbReference type="EMBL" id="SJM93915.1"/>
    </source>
</evidence>
<keyword evidence="2" id="KW-1185">Reference proteome</keyword>
<gene>
    <name evidence="1" type="ORF">CRENPOLYSF2_370027</name>
</gene>
<dbReference type="Proteomes" id="UP000195442">
    <property type="component" value="Unassembled WGS sequence"/>
</dbReference>
<dbReference type="OrthoDB" id="9969189at2"/>
<dbReference type="AlphaFoldDB" id="A0A1R4HCE5"/>